<evidence type="ECO:0000256" key="3">
    <source>
        <dbReference type="ARBA" id="ARBA00022741"/>
    </source>
</evidence>
<name>A0A3E3JZW5_9FIRM</name>
<accession>A0A3E3JZW5</accession>
<dbReference type="SUPFAM" id="SSF52540">
    <property type="entry name" value="P-loop containing nucleoside triphosphate hydrolases"/>
    <property type="match status" value="1"/>
</dbReference>
<dbReference type="Gene3D" id="3.40.50.300">
    <property type="entry name" value="P-loop containing nucleotide triphosphate hydrolases"/>
    <property type="match status" value="1"/>
</dbReference>
<dbReference type="OrthoDB" id="9804819at2"/>
<dbReference type="PROSITE" id="PS00211">
    <property type="entry name" value="ABC_TRANSPORTER_1"/>
    <property type="match status" value="1"/>
</dbReference>
<keyword evidence="4 6" id="KW-0067">ATP-binding</keyword>
<comment type="caution">
    <text evidence="6">The sequence shown here is derived from an EMBL/GenBank/DDBJ whole genome shotgun (WGS) entry which is preliminary data.</text>
</comment>
<dbReference type="InterPro" id="IPR050763">
    <property type="entry name" value="ABC_transporter_ATP-binding"/>
</dbReference>
<dbReference type="SMART" id="SM00382">
    <property type="entry name" value="AAA"/>
    <property type="match status" value="1"/>
</dbReference>
<dbReference type="Proteomes" id="UP000261080">
    <property type="component" value="Unassembled WGS sequence"/>
</dbReference>
<evidence type="ECO:0000259" key="5">
    <source>
        <dbReference type="PROSITE" id="PS50893"/>
    </source>
</evidence>
<reference evidence="6 7" key="1">
    <citation type="submission" date="2018-08" db="EMBL/GenBank/DDBJ databases">
        <title>A genome reference for cultivated species of the human gut microbiota.</title>
        <authorList>
            <person name="Zou Y."/>
            <person name="Xue W."/>
            <person name="Luo G."/>
        </authorList>
    </citation>
    <scope>NUCLEOTIDE SEQUENCE [LARGE SCALE GENOMIC DNA]</scope>
    <source>
        <strain evidence="6 7">AF37-2AT</strain>
    </source>
</reference>
<dbReference type="Pfam" id="PF00005">
    <property type="entry name" value="ABC_tran"/>
    <property type="match status" value="1"/>
</dbReference>
<keyword evidence="7" id="KW-1185">Reference proteome</keyword>
<dbReference type="RefSeq" id="WP_053768732.1">
    <property type="nucleotide sequence ID" value="NZ_BAABYU010000001.1"/>
</dbReference>
<proteinExistence type="inferred from homology"/>
<dbReference type="InterPro" id="IPR017871">
    <property type="entry name" value="ABC_transporter-like_CS"/>
</dbReference>
<sequence length="291" mass="32423">MENIINIQNLTKYYGKHRGIEDLSLSVRKGEIFGFIGPNGAGKSTTIRAMMGLLIPTAGKVEIFGLSVREHKTDILRRIGYMPSETTFYSGMRVSEVIRFSAGLYGKDCREEAGCLCERLKLDMKKKVEELSLGNRKKVGIICAFQHEADLYILDEPTSGLDPLMQKEFFSLVREKSGGGAAVFLSSHILSEIRRYCHRAAIVRDGHLIVEDDVKTICHSSAKRVTIQGIEEVPGIQAKDVIRGEGSVSFLYNGTMSELIRALQGLAVEDLTITEPDLEETFLHFYEGGKR</sequence>
<dbReference type="PANTHER" id="PTHR42711:SF5">
    <property type="entry name" value="ABC TRANSPORTER ATP-BINDING PROTEIN NATA"/>
    <property type="match status" value="1"/>
</dbReference>
<dbReference type="AlphaFoldDB" id="A0A3E3JZW5"/>
<gene>
    <name evidence="6" type="ORF">DW016_12950</name>
</gene>
<evidence type="ECO:0000256" key="1">
    <source>
        <dbReference type="ARBA" id="ARBA00005417"/>
    </source>
</evidence>
<protein>
    <submittedName>
        <fullName evidence="6">ABC transporter ATP-binding protein</fullName>
    </submittedName>
</protein>
<organism evidence="6 7">
    <name type="scientific">Sellimonas intestinalis</name>
    <dbReference type="NCBI Taxonomy" id="1653434"/>
    <lineage>
        <taxon>Bacteria</taxon>
        <taxon>Bacillati</taxon>
        <taxon>Bacillota</taxon>
        <taxon>Clostridia</taxon>
        <taxon>Lachnospirales</taxon>
        <taxon>Lachnospiraceae</taxon>
        <taxon>Sellimonas</taxon>
    </lineage>
</organism>
<dbReference type="GeneID" id="97194414"/>
<dbReference type="InterPro" id="IPR003593">
    <property type="entry name" value="AAA+_ATPase"/>
</dbReference>
<dbReference type="InterPro" id="IPR003439">
    <property type="entry name" value="ABC_transporter-like_ATP-bd"/>
</dbReference>
<keyword evidence="2" id="KW-0813">Transport</keyword>
<dbReference type="PROSITE" id="PS50893">
    <property type="entry name" value="ABC_TRANSPORTER_2"/>
    <property type="match status" value="1"/>
</dbReference>
<dbReference type="GO" id="GO:0005524">
    <property type="term" value="F:ATP binding"/>
    <property type="evidence" value="ECO:0007669"/>
    <property type="project" value="UniProtKB-KW"/>
</dbReference>
<dbReference type="InterPro" id="IPR027417">
    <property type="entry name" value="P-loop_NTPase"/>
</dbReference>
<dbReference type="PANTHER" id="PTHR42711">
    <property type="entry name" value="ABC TRANSPORTER ATP-BINDING PROTEIN"/>
    <property type="match status" value="1"/>
</dbReference>
<keyword evidence="3" id="KW-0547">Nucleotide-binding</keyword>
<evidence type="ECO:0000313" key="6">
    <source>
        <dbReference type="EMBL" id="RGE85418.1"/>
    </source>
</evidence>
<dbReference type="EMBL" id="QVLX01000008">
    <property type="protein sequence ID" value="RGE85418.1"/>
    <property type="molecule type" value="Genomic_DNA"/>
</dbReference>
<evidence type="ECO:0000313" key="7">
    <source>
        <dbReference type="Proteomes" id="UP000261080"/>
    </source>
</evidence>
<comment type="similarity">
    <text evidence="1">Belongs to the ABC transporter superfamily.</text>
</comment>
<dbReference type="GO" id="GO:0016887">
    <property type="term" value="F:ATP hydrolysis activity"/>
    <property type="evidence" value="ECO:0007669"/>
    <property type="project" value="InterPro"/>
</dbReference>
<evidence type="ECO:0000256" key="4">
    <source>
        <dbReference type="ARBA" id="ARBA00022840"/>
    </source>
</evidence>
<dbReference type="CDD" id="cd03230">
    <property type="entry name" value="ABC_DR_subfamily_A"/>
    <property type="match status" value="1"/>
</dbReference>
<feature type="domain" description="ABC transporter" evidence="5">
    <location>
        <begin position="5"/>
        <end position="230"/>
    </location>
</feature>
<evidence type="ECO:0000256" key="2">
    <source>
        <dbReference type="ARBA" id="ARBA00022448"/>
    </source>
</evidence>